<dbReference type="GO" id="GO:0003676">
    <property type="term" value="F:nucleic acid binding"/>
    <property type="evidence" value="ECO:0007669"/>
    <property type="project" value="InterPro"/>
</dbReference>
<dbReference type="InterPro" id="IPR011335">
    <property type="entry name" value="Restrct_endonuc-II-like"/>
</dbReference>
<organism evidence="3 4">
    <name type="scientific">Acinetobacter lanii</name>
    <dbReference type="NCBI Taxonomy" id="2715163"/>
    <lineage>
        <taxon>Bacteria</taxon>
        <taxon>Pseudomonadati</taxon>
        <taxon>Pseudomonadota</taxon>
        <taxon>Gammaproteobacteria</taxon>
        <taxon>Moraxellales</taxon>
        <taxon>Moraxellaceae</taxon>
        <taxon>Acinetobacter</taxon>
    </lineage>
</organism>
<dbReference type="InterPro" id="IPR011856">
    <property type="entry name" value="tRNA_endonuc-like_dom_sf"/>
</dbReference>
<dbReference type="HAMAP" id="MF_00048">
    <property type="entry name" value="UPF0102"/>
    <property type="match status" value="1"/>
</dbReference>
<comment type="similarity">
    <text evidence="1 2">Belongs to the UPF0102 family.</text>
</comment>
<accession>A0A6G8S5M4</accession>
<dbReference type="CDD" id="cd20736">
    <property type="entry name" value="PoNe_Nuclease"/>
    <property type="match status" value="1"/>
</dbReference>
<dbReference type="Gene3D" id="3.40.1350.10">
    <property type="match status" value="1"/>
</dbReference>
<dbReference type="RefSeq" id="WP_166325656.1">
    <property type="nucleotide sequence ID" value="NZ_CP049916.1"/>
</dbReference>
<dbReference type="InterPro" id="IPR003509">
    <property type="entry name" value="UPF0102_YraN-like"/>
</dbReference>
<dbReference type="SUPFAM" id="SSF52980">
    <property type="entry name" value="Restriction endonuclease-like"/>
    <property type="match status" value="1"/>
</dbReference>
<evidence type="ECO:0000256" key="1">
    <source>
        <dbReference type="ARBA" id="ARBA00006738"/>
    </source>
</evidence>
<sequence>MPQKPLSKAPSLSQQLGQWAEQQASLLLQQAGFEIVAQNYHSRYGEIDLIAQKQDELVFVEVKARQPTQHGAAVEVITAAKQLKMFKTALQFIQQQPEDEALYYRFDVICFDFHQQIAKNLQRDFSQLAYDQQWIENAFTIDADLINL</sequence>
<dbReference type="NCBIfam" id="TIGR00252">
    <property type="entry name" value="YraN family protein"/>
    <property type="match status" value="1"/>
</dbReference>
<dbReference type="Proteomes" id="UP000501939">
    <property type="component" value="Chromosome"/>
</dbReference>
<name>A0A6G8S5M4_9GAMM</name>
<evidence type="ECO:0000256" key="2">
    <source>
        <dbReference type="HAMAP-Rule" id="MF_00048"/>
    </source>
</evidence>
<dbReference type="EMBL" id="CP049916">
    <property type="protein sequence ID" value="QIO09452.1"/>
    <property type="molecule type" value="Genomic_DNA"/>
</dbReference>
<dbReference type="AlphaFoldDB" id="A0A6G8S5M4"/>
<dbReference type="PANTHER" id="PTHR34039:SF1">
    <property type="entry name" value="UPF0102 PROTEIN YRAN"/>
    <property type="match status" value="1"/>
</dbReference>
<evidence type="ECO:0000313" key="4">
    <source>
        <dbReference type="Proteomes" id="UP000501939"/>
    </source>
</evidence>
<reference evidence="3 4" key="1">
    <citation type="submission" date="2020-03" db="EMBL/GenBank/DDBJ databases">
        <authorList>
            <person name="Zhu W."/>
        </authorList>
    </citation>
    <scope>NUCLEOTIDE SEQUENCE [LARGE SCALE GENOMIC DNA]</scope>
    <source>
        <strain evidence="3 4">185</strain>
    </source>
</reference>
<evidence type="ECO:0000313" key="3">
    <source>
        <dbReference type="EMBL" id="QIO09452.1"/>
    </source>
</evidence>
<dbReference type="NCBIfam" id="NF009150">
    <property type="entry name" value="PRK12497.1-3"/>
    <property type="match status" value="1"/>
</dbReference>
<proteinExistence type="inferred from homology"/>
<gene>
    <name evidence="3" type="ORF">G8D99_10770</name>
</gene>
<dbReference type="Pfam" id="PF02021">
    <property type="entry name" value="UPF0102"/>
    <property type="match status" value="1"/>
</dbReference>
<dbReference type="KEGG" id="alj:G8D99_10770"/>
<dbReference type="PANTHER" id="PTHR34039">
    <property type="entry name" value="UPF0102 PROTEIN YRAN"/>
    <property type="match status" value="1"/>
</dbReference>
<keyword evidence="4" id="KW-1185">Reference proteome</keyword>
<protein>
    <recommendedName>
        <fullName evidence="2">UPF0102 protein G8D99_10770</fullName>
    </recommendedName>
</protein>